<dbReference type="GO" id="GO:0009847">
    <property type="term" value="P:spore germination"/>
    <property type="evidence" value="ECO:0007669"/>
    <property type="project" value="InterPro"/>
</dbReference>
<evidence type="ECO:0000256" key="3">
    <source>
        <dbReference type="ARBA" id="ARBA00022544"/>
    </source>
</evidence>
<evidence type="ECO:0000256" key="7">
    <source>
        <dbReference type="ARBA" id="ARBA00023288"/>
    </source>
</evidence>
<organism evidence="11 12">
    <name type="scientific">Cohnella thailandensis</name>
    <dbReference type="NCBI Taxonomy" id="557557"/>
    <lineage>
        <taxon>Bacteria</taxon>
        <taxon>Bacillati</taxon>
        <taxon>Bacillota</taxon>
        <taxon>Bacilli</taxon>
        <taxon>Bacillales</taxon>
        <taxon>Paenibacillaceae</taxon>
        <taxon>Cohnella</taxon>
    </lineage>
</organism>
<evidence type="ECO:0000313" key="11">
    <source>
        <dbReference type="EMBL" id="MBB6635601.1"/>
    </source>
</evidence>
<feature type="chain" id="PRO_5038534734" evidence="8">
    <location>
        <begin position="21"/>
        <end position="359"/>
    </location>
</feature>
<accession>A0A841T3C0</accession>
<dbReference type="Pfam" id="PF25198">
    <property type="entry name" value="Spore_GerAC_N"/>
    <property type="match status" value="1"/>
</dbReference>
<dbReference type="Pfam" id="PF05504">
    <property type="entry name" value="Spore_GerAC"/>
    <property type="match status" value="1"/>
</dbReference>
<dbReference type="InterPro" id="IPR008844">
    <property type="entry name" value="Spore_GerAC-like"/>
</dbReference>
<dbReference type="InterPro" id="IPR057336">
    <property type="entry name" value="GerAC_N"/>
</dbReference>
<evidence type="ECO:0000259" key="9">
    <source>
        <dbReference type="Pfam" id="PF05504"/>
    </source>
</evidence>
<dbReference type="Gene3D" id="3.30.300.210">
    <property type="entry name" value="Nutrient germinant receptor protein C, domain 3"/>
    <property type="match status" value="1"/>
</dbReference>
<keyword evidence="7" id="KW-0449">Lipoprotein</keyword>
<comment type="subcellular location">
    <subcellularLocation>
        <location evidence="1">Membrane</location>
        <topology evidence="1">Lipid-anchor</topology>
    </subcellularLocation>
</comment>
<dbReference type="GO" id="GO:0016020">
    <property type="term" value="C:membrane"/>
    <property type="evidence" value="ECO:0007669"/>
    <property type="project" value="UniProtKB-SubCell"/>
</dbReference>
<gene>
    <name evidence="11" type="ORF">H7B67_15885</name>
</gene>
<evidence type="ECO:0000256" key="2">
    <source>
        <dbReference type="ARBA" id="ARBA00007886"/>
    </source>
</evidence>
<comment type="caution">
    <text evidence="11">The sequence shown here is derived from an EMBL/GenBank/DDBJ whole genome shotgun (WGS) entry which is preliminary data.</text>
</comment>
<evidence type="ECO:0000256" key="1">
    <source>
        <dbReference type="ARBA" id="ARBA00004635"/>
    </source>
</evidence>
<comment type="similarity">
    <text evidence="2">Belongs to the GerABKC lipoprotein family.</text>
</comment>
<name>A0A841T3C0_9BACL</name>
<dbReference type="Proteomes" id="UP000535838">
    <property type="component" value="Unassembled WGS sequence"/>
</dbReference>
<dbReference type="PANTHER" id="PTHR35789">
    <property type="entry name" value="SPORE GERMINATION PROTEIN B3"/>
    <property type="match status" value="1"/>
</dbReference>
<evidence type="ECO:0000256" key="5">
    <source>
        <dbReference type="ARBA" id="ARBA00023136"/>
    </source>
</evidence>
<keyword evidence="5" id="KW-0472">Membrane</keyword>
<dbReference type="AlphaFoldDB" id="A0A841T3C0"/>
<dbReference type="InterPro" id="IPR046953">
    <property type="entry name" value="Spore_GerAC-like_C"/>
</dbReference>
<evidence type="ECO:0000256" key="8">
    <source>
        <dbReference type="SAM" id="SignalP"/>
    </source>
</evidence>
<dbReference type="RefSeq" id="WP_185120814.1">
    <property type="nucleotide sequence ID" value="NZ_JACJVQ010000013.1"/>
</dbReference>
<dbReference type="PROSITE" id="PS51257">
    <property type="entry name" value="PROKAR_LIPOPROTEIN"/>
    <property type="match status" value="1"/>
</dbReference>
<dbReference type="NCBIfam" id="TIGR02887">
    <property type="entry name" value="spore_ger_x_C"/>
    <property type="match status" value="1"/>
</dbReference>
<dbReference type="PANTHER" id="PTHR35789:SF1">
    <property type="entry name" value="SPORE GERMINATION PROTEIN B3"/>
    <property type="match status" value="1"/>
</dbReference>
<feature type="domain" description="Spore germination GerAC-like C-terminal" evidence="9">
    <location>
        <begin position="202"/>
        <end position="352"/>
    </location>
</feature>
<evidence type="ECO:0000256" key="4">
    <source>
        <dbReference type="ARBA" id="ARBA00022729"/>
    </source>
</evidence>
<keyword evidence="6" id="KW-0564">Palmitate</keyword>
<evidence type="ECO:0000256" key="6">
    <source>
        <dbReference type="ARBA" id="ARBA00023139"/>
    </source>
</evidence>
<sequence>MRAFQRILKLAAALGLTVAAGTGCWDYKDINHRSLPVVLGLQTVEEGYRVFLKLPEPKEKGTDVKVVSSEGHTITKAIDQMAMNLESEVDLLHLKIILVHVNLAQMGMGDVFEFFMRARDISPKALVVICDEELEPFFRKIGQRADPNVSNLFDFFEKNAGWSPQIALSRVWQVYRSVHSYTRDVVVPIIRSGGRTTIEHIGSAVIRNGRMVGRISPDETLLFNVFNGESGQGKIEVMKNASVMISGTRVKRRGWMDGDTPRLAATLNLSVDLIELKEEMTEDQVMRQLSEQFKSRFDRLFEQVRKEKADIFAFGQDFRRCIPRERLRDWREEDYGRLKVDFRARVDIENDGYIKTKQK</sequence>
<keyword evidence="4 8" id="KW-0732">Signal</keyword>
<proteinExistence type="inferred from homology"/>
<keyword evidence="12" id="KW-1185">Reference proteome</keyword>
<keyword evidence="3" id="KW-0309">Germination</keyword>
<protein>
    <submittedName>
        <fullName evidence="11">Ger(X)C family spore germination protein</fullName>
    </submittedName>
</protein>
<evidence type="ECO:0000259" key="10">
    <source>
        <dbReference type="Pfam" id="PF25198"/>
    </source>
</evidence>
<feature type="signal peptide" evidence="8">
    <location>
        <begin position="1"/>
        <end position="20"/>
    </location>
</feature>
<dbReference type="EMBL" id="JACJVQ010000013">
    <property type="protein sequence ID" value="MBB6635601.1"/>
    <property type="molecule type" value="Genomic_DNA"/>
</dbReference>
<dbReference type="InterPro" id="IPR038501">
    <property type="entry name" value="Spore_GerAC_C_sf"/>
</dbReference>
<feature type="domain" description="Spore germination protein N-terminal" evidence="10">
    <location>
        <begin position="26"/>
        <end position="191"/>
    </location>
</feature>
<reference evidence="11 12" key="1">
    <citation type="submission" date="2020-08" db="EMBL/GenBank/DDBJ databases">
        <title>Cohnella phylogeny.</title>
        <authorList>
            <person name="Dunlap C."/>
        </authorList>
    </citation>
    <scope>NUCLEOTIDE SEQUENCE [LARGE SCALE GENOMIC DNA]</scope>
    <source>
        <strain evidence="11 12">DSM 25241</strain>
    </source>
</reference>
<evidence type="ECO:0000313" key="12">
    <source>
        <dbReference type="Proteomes" id="UP000535838"/>
    </source>
</evidence>